<evidence type="ECO:0000256" key="1">
    <source>
        <dbReference type="ARBA" id="ARBA00004170"/>
    </source>
</evidence>
<evidence type="ECO:0000256" key="5">
    <source>
        <dbReference type="ARBA" id="ARBA00023289"/>
    </source>
</evidence>
<protein>
    <recommendedName>
        <fullName evidence="7">HMA domain-containing protein</fullName>
    </recommendedName>
</protein>
<keyword evidence="9" id="KW-1185">Reference proteome</keyword>
<evidence type="ECO:0000313" key="9">
    <source>
        <dbReference type="Proteomes" id="UP000245207"/>
    </source>
</evidence>
<dbReference type="Pfam" id="PF00403">
    <property type="entry name" value="HMA"/>
    <property type="match status" value="1"/>
</dbReference>
<evidence type="ECO:0000259" key="7">
    <source>
        <dbReference type="PROSITE" id="PS50846"/>
    </source>
</evidence>
<proteinExistence type="inferred from homology"/>
<gene>
    <name evidence="8" type="ORF">CTI12_AA016430</name>
</gene>
<dbReference type="OrthoDB" id="1923658at2759"/>
<keyword evidence="5" id="KW-0636">Prenylation</keyword>
<dbReference type="Proteomes" id="UP000245207">
    <property type="component" value="Unassembled WGS sequence"/>
</dbReference>
<dbReference type="EMBL" id="PKPP01000283">
    <property type="protein sequence ID" value="PWA94820.1"/>
    <property type="molecule type" value="Genomic_DNA"/>
</dbReference>
<keyword evidence="2" id="KW-0488">Methylation</keyword>
<organism evidence="8 9">
    <name type="scientific">Artemisia annua</name>
    <name type="common">Sweet wormwood</name>
    <dbReference type="NCBI Taxonomy" id="35608"/>
    <lineage>
        <taxon>Eukaryota</taxon>
        <taxon>Viridiplantae</taxon>
        <taxon>Streptophyta</taxon>
        <taxon>Embryophyta</taxon>
        <taxon>Tracheophyta</taxon>
        <taxon>Spermatophyta</taxon>
        <taxon>Magnoliopsida</taxon>
        <taxon>eudicotyledons</taxon>
        <taxon>Gunneridae</taxon>
        <taxon>Pentapetalae</taxon>
        <taxon>asterids</taxon>
        <taxon>campanulids</taxon>
        <taxon>Asterales</taxon>
        <taxon>Asteraceae</taxon>
        <taxon>Asteroideae</taxon>
        <taxon>Anthemideae</taxon>
        <taxon>Artemisiinae</taxon>
        <taxon>Artemisia</taxon>
    </lineage>
</organism>
<name>A0A2U1Q9Y5_ARTAN</name>
<evidence type="ECO:0000256" key="2">
    <source>
        <dbReference type="ARBA" id="ARBA00022481"/>
    </source>
</evidence>
<keyword evidence="3" id="KW-0479">Metal-binding</keyword>
<comment type="subcellular location">
    <subcellularLocation>
        <location evidence="1">Membrane</location>
        <topology evidence="1">Peripheral membrane protein</topology>
    </subcellularLocation>
</comment>
<feature type="domain" description="HMA" evidence="7">
    <location>
        <begin position="4"/>
        <end position="72"/>
    </location>
</feature>
<evidence type="ECO:0000256" key="3">
    <source>
        <dbReference type="ARBA" id="ARBA00022723"/>
    </source>
</evidence>
<evidence type="ECO:0000313" key="8">
    <source>
        <dbReference type="EMBL" id="PWA94820.1"/>
    </source>
</evidence>
<dbReference type="GO" id="GO:0009626">
    <property type="term" value="P:plant-type hypersensitive response"/>
    <property type="evidence" value="ECO:0007669"/>
    <property type="project" value="UniProtKB-KW"/>
</dbReference>
<comment type="caution">
    <text evidence="8">The sequence shown here is derived from an EMBL/GenBank/DDBJ whole genome shotgun (WGS) entry which is preliminary data.</text>
</comment>
<dbReference type="GO" id="GO:0046872">
    <property type="term" value="F:metal ion binding"/>
    <property type="evidence" value="ECO:0007669"/>
    <property type="project" value="UniProtKB-KW"/>
</dbReference>
<accession>A0A2U1Q9Y5</accession>
<keyword evidence="8" id="KW-0496">Mitochondrion</keyword>
<evidence type="ECO:0000256" key="4">
    <source>
        <dbReference type="ARBA" id="ARBA00023288"/>
    </source>
</evidence>
<dbReference type="Gene3D" id="3.30.70.100">
    <property type="match status" value="1"/>
</dbReference>
<geneLocation type="mitochondrion" evidence="8"/>
<dbReference type="InterPro" id="IPR051863">
    <property type="entry name" value="HIPP"/>
</dbReference>
<dbReference type="InterPro" id="IPR006121">
    <property type="entry name" value="HMA_dom"/>
</dbReference>
<reference evidence="8 9" key="1">
    <citation type="journal article" date="2018" name="Mol. Plant">
        <title>The genome of Artemisia annua provides insight into the evolution of Asteraceae family and artemisinin biosynthesis.</title>
        <authorList>
            <person name="Shen Q."/>
            <person name="Zhang L."/>
            <person name="Liao Z."/>
            <person name="Wang S."/>
            <person name="Yan T."/>
            <person name="Shi P."/>
            <person name="Liu M."/>
            <person name="Fu X."/>
            <person name="Pan Q."/>
            <person name="Wang Y."/>
            <person name="Lv Z."/>
            <person name="Lu X."/>
            <person name="Zhang F."/>
            <person name="Jiang W."/>
            <person name="Ma Y."/>
            <person name="Chen M."/>
            <person name="Hao X."/>
            <person name="Li L."/>
            <person name="Tang Y."/>
            <person name="Lv G."/>
            <person name="Zhou Y."/>
            <person name="Sun X."/>
            <person name="Brodelius P.E."/>
            <person name="Rose J.K.C."/>
            <person name="Tang K."/>
        </authorList>
    </citation>
    <scope>NUCLEOTIDE SEQUENCE [LARGE SCALE GENOMIC DNA]</scope>
    <source>
        <strain evidence="9">cv. Huhao1</strain>
        <tissue evidence="8">Leaf</tissue>
    </source>
</reference>
<dbReference type="PANTHER" id="PTHR45811:SF49">
    <property type="entry name" value="OS04G0667600 PROTEIN"/>
    <property type="match status" value="1"/>
</dbReference>
<dbReference type="STRING" id="35608.A0A2U1Q9Y5"/>
<dbReference type="GO" id="GO:0016020">
    <property type="term" value="C:membrane"/>
    <property type="evidence" value="ECO:0007669"/>
    <property type="project" value="UniProtKB-SubCell"/>
</dbReference>
<comment type="similarity">
    <text evidence="6">Belongs to the HIPP family.</text>
</comment>
<dbReference type="PANTHER" id="PTHR45811">
    <property type="entry name" value="COPPER TRANSPORT PROTEIN FAMILY-RELATED"/>
    <property type="match status" value="1"/>
</dbReference>
<keyword evidence="4" id="KW-0449">Lipoprotein</keyword>
<sequence>MAEPKKVVYGVETYNDKCKKKAMKAISSLEGIQSIVMNMKDKKLTIVGVNIDPVCGYKKLTKVCNTKILLVEPVKKKVETTSKVEPKVAIVEPYNPFPFPSQVVSRTDEQWSDVLVNKGTLEF</sequence>
<dbReference type="AlphaFoldDB" id="A0A2U1Q9Y5"/>
<evidence type="ECO:0000256" key="6">
    <source>
        <dbReference type="ARBA" id="ARBA00024045"/>
    </source>
</evidence>
<dbReference type="PROSITE" id="PS50846">
    <property type="entry name" value="HMA_2"/>
    <property type="match status" value="1"/>
</dbReference>